<proteinExistence type="predicted"/>
<evidence type="ECO:0000259" key="2">
    <source>
        <dbReference type="Pfam" id="PF13786"/>
    </source>
</evidence>
<feature type="transmembrane region" description="Helical" evidence="1">
    <location>
        <begin position="46"/>
        <end position="66"/>
    </location>
</feature>
<keyword evidence="5" id="KW-1185">Reference proteome</keyword>
<evidence type="ECO:0000256" key="1">
    <source>
        <dbReference type="SAM" id="Phobius"/>
    </source>
</evidence>
<organism evidence="4 5">
    <name type="scientific">Metabacillus sediminis</name>
    <dbReference type="NCBI Taxonomy" id="3117746"/>
    <lineage>
        <taxon>Bacteria</taxon>
        <taxon>Bacillati</taxon>
        <taxon>Bacillota</taxon>
        <taxon>Bacilli</taxon>
        <taxon>Bacillales</taxon>
        <taxon>Bacillaceae</taxon>
        <taxon>Metabacillus</taxon>
    </lineage>
</organism>
<protein>
    <submittedName>
        <fullName evidence="4">DUF4179 domain-containing protein</fullName>
    </submittedName>
</protein>
<dbReference type="EMBL" id="CP147407">
    <property type="protein sequence ID" value="WXB97603.1"/>
    <property type="molecule type" value="Genomic_DNA"/>
</dbReference>
<evidence type="ECO:0000313" key="4">
    <source>
        <dbReference type="EMBL" id="WXB97603.1"/>
    </source>
</evidence>
<evidence type="ECO:0000259" key="3">
    <source>
        <dbReference type="Pfam" id="PF18705"/>
    </source>
</evidence>
<keyword evidence="1" id="KW-0472">Membrane</keyword>
<feature type="domain" description="DUF5643" evidence="3">
    <location>
        <begin position="235"/>
        <end position="347"/>
    </location>
</feature>
<dbReference type="RefSeq" id="WP_338780144.1">
    <property type="nucleotide sequence ID" value="NZ_CP147407.1"/>
</dbReference>
<dbReference type="InterPro" id="IPR025436">
    <property type="entry name" value="DUF4179"/>
</dbReference>
<keyword evidence="1" id="KW-0812">Transmembrane</keyword>
<dbReference type="Proteomes" id="UP001377337">
    <property type="component" value="Chromosome"/>
</dbReference>
<dbReference type="Pfam" id="PF13786">
    <property type="entry name" value="DUF4179"/>
    <property type="match status" value="1"/>
</dbReference>
<dbReference type="Pfam" id="PF18705">
    <property type="entry name" value="DUF5643"/>
    <property type="match status" value="1"/>
</dbReference>
<dbReference type="InterPro" id="IPR040680">
    <property type="entry name" value="DUF5643"/>
</dbReference>
<keyword evidence="1" id="KW-1133">Transmembrane helix</keyword>
<gene>
    <name evidence="4" type="ORF">WCV65_03620</name>
</gene>
<feature type="domain" description="DUF4179" evidence="2">
    <location>
        <begin position="54"/>
        <end position="136"/>
    </location>
</feature>
<reference evidence="4 5" key="1">
    <citation type="submission" date="2024-02" db="EMBL/GenBank/DDBJ databases">
        <title>Seven novel Bacillus-like species.</title>
        <authorList>
            <person name="Liu G."/>
        </authorList>
    </citation>
    <scope>NUCLEOTIDE SEQUENCE [LARGE SCALE GENOMIC DNA]</scope>
    <source>
        <strain evidence="4 5">FJAT-52054</strain>
    </source>
</reference>
<sequence>MTKENRFKQRMDQTEFGSMKFEKVDQLTVMRRIREKQNTGQKRRTGIPAVILSTIAAAAILFILIMQLPLKDQIEAGLTKPATLLSQSNDPGLMAWSKKNNPQQVNKTSESSGIKVSIKEIMFDGYRMAIGYEVQSKTKFVGPVHNPKITVNGKVVSVTEISTSVEKDVKVFRKGTHSFKGVTSLFIKEKLPEEFEVKMQFFGNQNPALAPKASATTKGKWEYSIPVEKKGNVYTIKPKESVTKGSTKLSVDQIILAPSVTEISFAKEENGRRLPAVGGLEYRLLDDKENLLSVFGNMRSSGEEKDGKFILRSNRTYAPADGIPSYLSVQPFLDNDFETNPNKGQMTKKKLNDPLPMTFPQQNGAILVNKIEESKDKKRVKIYYEVKGDLPEVRGSHINLTVKEPKGEKDLFVDQNFFKNMRSNDRKKIAEFITDDRKDLYLTVPNINPVLFKDLELKIPIKKEDLIKK</sequence>
<dbReference type="Gene3D" id="2.60.40.1630">
    <property type="entry name" value="bacillus anthracis domain"/>
    <property type="match status" value="1"/>
</dbReference>
<evidence type="ECO:0000313" key="5">
    <source>
        <dbReference type="Proteomes" id="UP001377337"/>
    </source>
</evidence>
<name>A0ABZ2NII2_9BACI</name>
<accession>A0ABZ2NII2</accession>